<sequence>MTFWTQPGTAGTVVNDAAANAVYASSVDGPSELPAYAADGSATRIGSWVLPQGKVWSTSSKAAVTLRLDDPSFAGVVRPLKVSLAPRSALTPVNLWVLNQNSAISTFYGLTLATAKDQHQTIETEPTTGTFTGAVTPGSCILQGPSSSAETMFKACAGFTLSLVDADGQIVPTGTAVALYGTVAGARTQIGTWVSDGSKVTYSITSTEMPSAIEPVSYTAVDTRPSGFSGWWEQSVTLANNTNGDKATYDVAKLYLTPVIHGSVS</sequence>
<dbReference type="AlphaFoldDB" id="A0A4V1Q7H1"/>
<evidence type="ECO:0000313" key="1">
    <source>
        <dbReference type="EMBL" id="RXW32568.1"/>
    </source>
</evidence>
<reference evidence="1 2" key="1">
    <citation type="submission" date="2018-01" db="EMBL/GenBank/DDBJ databases">
        <title>Lactibacter flavus gen. nov., sp. nov., a novel bacterium of the family Propionibacteriaceae isolated from raw milk and dairy products.</title>
        <authorList>
            <person name="Wenning M."/>
            <person name="Breitenwieser F."/>
            <person name="Huptas C."/>
            <person name="von Neubeck M."/>
            <person name="Busse H.-J."/>
            <person name="Scherer S."/>
        </authorList>
    </citation>
    <scope>NUCLEOTIDE SEQUENCE [LARGE SCALE GENOMIC DNA]</scope>
    <source>
        <strain evidence="1 2">VG341</strain>
    </source>
</reference>
<evidence type="ECO:0000313" key="2">
    <source>
        <dbReference type="Proteomes" id="UP000290624"/>
    </source>
</evidence>
<gene>
    <name evidence="1" type="ORF">C1706_05230</name>
</gene>
<organism evidence="1 2">
    <name type="scientific">Propioniciclava flava</name>
    <dbReference type="NCBI Taxonomy" id="2072026"/>
    <lineage>
        <taxon>Bacteria</taxon>
        <taxon>Bacillati</taxon>
        <taxon>Actinomycetota</taxon>
        <taxon>Actinomycetes</taxon>
        <taxon>Propionibacteriales</taxon>
        <taxon>Propionibacteriaceae</taxon>
        <taxon>Propioniciclava</taxon>
    </lineage>
</organism>
<dbReference type="RefSeq" id="WP_129458178.1">
    <property type="nucleotide sequence ID" value="NZ_PPCV01000003.1"/>
</dbReference>
<keyword evidence="2" id="KW-1185">Reference proteome</keyword>
<comment type="caution">
    <text evidence="1">The sequence shown here is derived from an EMBL/GenBank/DDBJ whole genome shotgun (WGS) entry which is preliminary data.</text>
</comment>
<proteinExistence type="predicted"/>
<name>A0A4V1Q7H1_9ACTN</name>
<protein>
    <submittedName>
        <fullName evidence="1">Uncharacterized protein</fullName>
    </submittedName>
</protein>
<accession>A0A4V1Q7H1</accession>
<dbReference type="Proteomes" id="UP000290624">
    <property type="component" value="Unassembled WGS sequence"/>
</dbReference>
<dbReference type="EMBL" id="PPCV01000003">
    <property type="protein sequence ID" value="RXW32568.1"/>
    <property type="molecule type" value="Genomic_DNA"/>
</dbReference>